<sequence>MSKTTIVKLVDDLDGSVANETVVFALDGVSFEIDLSSENAERLRQALRPYAEAGTRVTATGQRHRRTVVSAQGESRREETRAIRAWAQRYGGQLGLKAVSERGAVPARVRDAYAKHDGRAPRTDLPSPFLVPSST</sequence>
<dbReference type="Pfam" id="PF11774">
    <property type="entry name" value="Lsr2"/>
    <property type="match status" value="1"/>
</dbReference>
<evidence type="ECO:0000313" key="3">
    <source>
        <dbReference type="EMBL" id="GIF78487.1"/>
    </source>
</evidence>
<dbReference type="RefSeq" id="WP_203719316.1">
    <property type="nucleotide sequence ID" value="NZ_BONE01000149.1"/>
</dbReference>
<dbReference type="EMBL" id="BONE01000149">
    <property type="protein sequence ID" value="GIF78487.1"/>
    <property type="molecule type" value="Genomic_DNA"/>
</dbReference>
<dbReference type="Proteomes" id="UP000604117">
    <property type="component" value="Unassembled WGS sequence"/>
</dbReference>
<gene>
    <name evidence="3" type="ORF">Asi02nite_80050</name>
</gene>
<dbReference type="InterPro" id="IPR024412">
    <property type="entry name" value="Lsr2_dim_dom"/>
</dbReference>
<feature type="region of interest" description="Disordered" evidence="1">
    <location>
        <begin position="55"/>
        <end position="76"/>
    </location>
</feature>
<accession>A0ABQ4D5U6</accession>
<feature type="domain" description="Lsr2 dimerization" evidence="2">
    <location>
        <begin position="1"/>
        <end position="57"/>
    </location>
</feature>
<feature type="region of interest" description="Disordered" evidence="1">
    <location>
        <begin position="113"/>
        <end position="135"/>
    </location>
</feature>
<name>A0ABQ4D5U6_9ACTN</name>
<evidence type="ECO:0000313" key="4">
    <source>
        <dbReference type="Proteomes" id="UP000604117"/>
    </source>
</evidence>
<protein>
    <submittedName>
        <fullName evidence="3">Lsr2 family protein</fullName>
    </submittedName>
</protein>
<organism evidence="3 4">
    <name type="scientific">Asanoa siamensis</name>
    <dbReference type="NCBI Taxonomy" id="926357"/>
    <lineage>
        <taxon>Bacteria</taxon>
        <taxon>Bacillati</taxon>
        <taxon>Actinomycetota</taxon>
        <taxon>Actinomycetes</taxon>
        <taxon>Micromonosporales</taxon>
        <taxon>Micromonosporaceae</taxon>
        <taxon>Asanoa</taxon>
    </lineage>
</organism>
<dbReference type="Gene3D" id="4.10.320.10">
    <property type="entry name" value="E3-binding domain"/>
    <property type="match status" value="1"/>
</dbReference>
<dbReference type="Gene3D" id="3.30.60.230">
    <property type="entry name" value="Lsr2, dimerization domain"/>
    <property type="match status" value="1"/>
</dbReference>
<comment type="caution">
    <text evidence="3">The sequence shown here is derived from an EMBL/GenBank/DDBJ whole genome shotgun (WGS) entry which is preliminary data.</text>
</comment>
<dbReference type="InterPro" id="IPR042261">
    <property type="entry name" value="Lsr2-like_dimerization"/>
</dbReference>
<reference evidence="3 4" key="1">
    <citation type="submission" date="2021-01" db="EMBL/GenBank/DDBJ databases">
        <title>Whole genome shotgun sequence of Asanoa siamensis NBRC 107932.</title>
        <authorList>
            <person name="Komaki H."/>
            <person name="Tamura T."/>
        </authorList>
    </citation>
    <scope>NUCLEOTIDE SEQUENCE [LARGE SCALE GENOMIC DNA]</scope>
    <source>
        <strain evidence="3 4">NBRC 107932</strain>
    </source>
</reference>
<dbReference type="InterPro" id="IPR036625">
    <property type="entry name" value="E3-bd_dom_sf"/>
</dbReference>
<keyword evidence="4" id="KW-1185">Reference proteome</keyword>
<proteinExistence type="predicted"/>
<feature type="compositionally biased region" description="Basic and acidic residues" evidence="1">
    <location>
        <begin position="113"/>
        <end position="122"/>
    </location>
</feature>
<evidence type="ECO:0000256" key="1">
    <source>
        <dbReference type="SAM" id="MobiDB-lite"/>
    </source>
</evidence>
<evidence type="ECO:0000259" key="2">
    <source>
        <dbReference type="Pfam" id="PF11774"/>
    </source>
</evidence>